<dbReference type="OrthoDB" id="8907274at2759"/>
<feature type="region of interest" description="Disordered" evidence="6">
    <location>
        <begin position="385"/>
        <end position="438"/>
    </location>
</feature>
<comment type="similarity">
    <text evidence="2">Belongs to the PA-phosphatase related phosphoesterase family.</text>
</comment>
<dbReference type="GO" id="GO:0008195">
    <property type="term" value="F:phosphatidate phosphatase activity"/>
    <property type="evidence" value="ECO:0007669"/>
    <property type="project" value="TreeGrafter"/>
</dbReference>
<dbReference type="RefSeq" id="XP_040775808.1">
    <property type="nucleotide sequence ID" value="XM_040924228.1"/>
</dbReference>
<evidence type="ECO:0000256" key="4">
    <source>
        <dbReference type="ARBA" id="ARBA00022989"/>
    </source>
</evidence>
<feature type="transmembrane region" description="Helical" evidence="7">
    <location>
        <begin position="295"/>
        <end position="314"/>
    </location>
</feature>
<feature type="transmembrane region" description="Helical" evidence="7">
    <location>
        <begin position="75"/>
        <end position="97"/>
    </location>
</feature>
<evidence type="ECO:0000256" key="5">
    <source>
        <dbReference type="ARBA" id="ARBA00023136"/>
    </source>
</evidence>
<proteinExistence type="inferred from homology"/>
<dbReference type="PANTHER" id="PTHR10165:SF154">
    <property type="entry name" value="PAP2 DOMAIN PROTEIN (AFU_ORTHOLOGUE AFUA_1G09730)"/>
    <property type="match status" value="1"/>
</dbReference>
<dbReference type="Pfam" id="PF01569">
    <property type="entry name" value="PAP2"/>
    <property type="match status" value="1"/>
</dbReference>
<gene>
    <name evidence="9" type="ORF">M406DRAFT_43706</name>
</gene>
<dbReference type="GO" id="GO:0006644">
    <property type="term" value="P:phospholipid metabolic process"/>
    <property type="evidence" value="ECO:0007669"/>
    <property type="project" value="InterPro"/>
</dbReference>
<dbReference type="GeneID" id="63841357"/>
<dbReference type="SUPFAM" id="SSF48317">
    <property type="entry name" value="Acid phosphatase/Vanadium-dependent haloperoxidase"/>
    <property type="match status" value="1"/>
</dbReference>
<dbReference type="GO" id="GO:0046839">
    <property type="term" value="P:phospholipid dephosphorylation"/>
    <property type="evidence" value="ECO:0007669"/>
    <property type="project" value="TreeGrafter"/>
</dbReference>
<keyword evidence="4 7" id="KW-1133">Transmembrane helix</keyword>
<dbReference type="EMBL" id="MU032348">
    <property type="protein sequence ID" value="KAF3764847.1"/>
    <property type="molecule type" value="Genomic_DNA"/>
</dbReference>
<evidence type="ECO:0000256" key="3">
    <source>
        <dbReference type="ARBA" id="ARBA00022692"/>
    </source>
</evidence>
<feature type="transmembrane region" description="Helical" evidence="7">
    <location>
        <begin position="214"/>
        <end position="236"/>
    </location>
</feature>
<feature type="compositionally biased region" description="Basic and acidic residues" evidence="6">
    <location>
        <begin position="426"/>
        <end position="438"/>
    </location>
</feature>
<protein>
    <recommendedName>
        <fullName evidence="8">Phosphatidic acid phosphatase type 2/haloperoxidase domain-containing protein</fullName>
    </recommendedName>
</protein>
<evidence type="ECO:0000256" key="2">
    <source>
        <dbReference type="ARBA" id="ARBA00008816"/>
    </source>
</evidence>
<feature type="transmembrane region" description="Helical" evidence="7">
    <location>
        <begin position="117"/>
        <end position="137"/>
    </location>
</feature>
<dbReference type="Proteomes" id="UP000803844">
    <property type="component" value="Unassembled WGS sequence"/>
</dbReference>
<reference evidence="9" key="1">
    <citation type="journal article" date="2020" name="Phytopathology">
        <title>Genome sequence of the chestnut blight fungus Cryphonectria parasitica EP155: A fundamental resource for an archetypical invasive plant pathogen.</title>
        <authorList>
            <person name="Crouch J.A."/>
            <person name="Dawe A."/>
            <person name="Aerts A."/>
            <person name="Barry K."/>
            <person name="Churchill A.C.L."/>
            <person name="Grimwood J."/>
            <person name="Hillman B."/>
            <person name="Milgroom M.G."/>
            <person name="Pangilinan J."/>
            <person name="Smith M."/>
            <person name="Salamov A."/>
            <person name="Schmutz J."/>
            <person name="Yadav J."/>
            <person name="Grigoriev I.V."/>
            <person name="Nuss D."/>
        </authorList>
    </citation>
    <scope>NUCLEOTIDE SEQUENCE</scope>
    <source>
        <strain evidence="9">EP155</strain>
    </source>
</reference>
<dbReference type="InterPro" id="IPR043216">
    <property type="entry name" value="PAP-like"/>
</dbReference>
<dbReference type="GO" id="GO:0016020">
    <property type="term" value="C:membrane"/>
    <property type="evidence" value="ECO:0007669"/>
    <property type="project" value="UniProtKB-SubCell"/>
</dbReference>
<dbReference type="CDD" id="cd03390">
    <property type="entry name" value="PAP2_containing_1_like"/>
    <property type="match status" value="1"/>
</dbReference>
<evidence type="ECO:0000256" key="7">
    <source>
        <dbReference type="SAM" id="Phobius"/>
    </source>
</evidence>
<dbReference type="InterPro" id="IPR000326">
    <property type="entry name" value="PAP2/HPO"/>
</dbReference>
<evidence type="ECO:0000256" key="1">
    <source>
        <dbReference type="ARBA" id="ARBA00004141"/>
    </source>
</evidence>
<comment type="subcellular location">
    <subcellularLocation>
        <location evidence="1">Membrane</location>
        <topology evidence="1">Multi-pass membrane protein</topology>
    </subcellularLocation>
</comment>
<evidence type="ECO:0000313" key="9">
    <source>
        <dbReference type="EMBL" id="KAF3764847.1"/>
    </source>
</evidence>
<feature type="transmembrane region" description="Helical" evidence="7">
    <location>
        <begin position="326"/>
        <end position="344"/>
    </location>
</feature>
<feature type="transmembrane region" description="Helical" evidence="7">
    <location>
        <begin position="21"/>
        <end position="45"/>
    </location>
</feature>
<keyword evidence="10" id="KW-1185">Reference proteome</keyword>
<keyword evidence="3 7" id="KW-0812">Transmembrane</keyword>
<dbReference type="PANTHER" id="PTHR10165">
    <property type="entry name" value="LIPID PHOSPHATE PHOSPHATASE"/>
    <property type="match status" value="1"/>
</dbReference>
<evidence type="ECO:0000256" key="6">
    <source>
        <dbReference type="SAM" id="MobiDB-lite"/>
    </source>
</evidence>
<dbReference type="Gene3D" id="1.20.144.10">
    <property type="entry name" value="Phosphatidic acid phosphatase type 2/haloperoxidase"/>
    <property type="match status" value="1"/>
</dbReference>
<keyword evidence="5 7" id="KW-0472">Membrane</keyword>
<dbReference type="AlphaFoldDB" id="A0A9P4Y1X9"/>
<name>A0A9P4Y1X9_CRYP1</name>
<comment type="caution">
    <text evidence="9">The sequence shown here is derived from an EMBL/GenBank/DDBJ whole genome shotgun (WGS) entry which is preliminary data.</text>
</comment>
<feature type="domain" description="Phosphatidic acid phosphatase type 2/haloperoxidase" evidence="8">
    <location>
        <begin position="123"/>
        <end position="345"/>
    </location>
</feature>
<dbReference type="InterPro" id="IPR036938">
    <property type="entry name" value="PAP2/HPO_sf"/>
</dbReference>
<accession>A0A9P4Y1X9</accession>
<feature type="compositionally biased region" description="Basic and acidic residues" evidence="6">
    <location>
        <begin position="393"/>
        <end position="412"/>
    </location>
</feature>
<evidence type="ECO:0000313" key="10">
    <source>
        <dbReference type="Proteomes" id="UP000803844"/>
    </source>
</evidence>
<sequence>MPSIPPLQSLRARMGSKRPGGAVIISSYVFDWIVVVVVFGIAAYMNNHEPNRRPFSLEDPNISFPFTEHETVPSWLLITLCTGVPIVVIPIISLLFVPGHTVPSSTPKALIWRRKLWELHVGWLGLALSLAGTWFITNGMKNMCGKPRPDLLARCNPDVDNFAQYVLGGVNVDTGFQQLVSADICRGMANHDDAQSILEDGFRSYPSGHSSSSAAGLVYLSLFIASKFAITIPFLAPGDTSATSFTAFPSRSNLSSRQEDQQRLSAPHNPNAQHLFSAHNARLTAARRQAAAPPLYLLVLAVVPFFTAVFIASSRWFNFRHHGFDILFGFFIGTVCAFFAFRWYHLPVSRGAGWAWGPRSADKAFWAGVGSLSYATEWEQDVEDGFRQQQQRELPDEERPHDAAMMMEEGRKGVRAGSADSTGLHGDIEDQDARRTMS</sequence>
<organism evidence="9 10">
    <name type="scientific">Cryphonectria parasitica (strain ATCC 38755 / EP155)</name>
    <dbReference type="NCBI Taxonomy" id="660469"/>
    <lineage>
        <taxon>Eukaryota</taxon>
        <taxon>Fungi</taxon>
        <taxon>Dikarya</taxon>
        <taxon>Ascomycota</taxon>
        <taxon>Pezizomycotina</taxon>
        <taxon>Sordariomycetes</taxon>
        <taxon>Sordariomycetidae</taxon>
        <taxon>Diaporthales</taxon>
        <taxon>Cryphonectriaceae</taxon>
        <taxon>Cryphonectria-Endothia species complex</taxon>
        <taxon>Cryphonectria</taxon>
    </lineage>
</organism>
<evidence type="ECO:0000259" key="8">
    <source>
        <dbReference type="Pfam" id="PF01569"/>
    </source>
</evidence>